<accession>A0A412Z5V6</accession>
<dbReference type="SUPFAM" id="SSF49764">
    <property type="entry name" value="HSP20-like chaperones"/>
    <property type="match status" value="1"/>
</dbReference>
<name>A0A412Z5V6_9FIRM</name>
<dbReference type="InterPro" id="IPR031107">
    <property type="entry name" value="Small_HSP"/>
</dbReference>
<evidence type="ECO:0000259" key="3">
    <source>
        <dbReference type="PROSITE" id="PS01031"/>
    </source>
</evidence>
<evidence type="ECO:0000313" key="5">
    <source>
        <dbReference type="Proteomes" id="UP000284543"/>
    </source>
</evidence>
<dbReference type="AlphaFoldDB" id="A0A412Z5V6"/>
<sequence>MLMPSIFGENMFDEFFRDPFFDSRDMKKLEKKLYGRRGKNLMKTDIRETDTGYELEMDLPGFRKDEIRASLRDGYLTISAAKGLDKDEQENTSGRYIRQERYAGACERSFYVGEDMTEDDIKGEFKHGILRLSIPKKEAKPLAEEKKYISIEG</sequence>
<evidence type="ECO:0000256" key="1">
    <source>
        <dbReference type="PROSITE-ProRule" id="PRU00285"/>
    </source>
</evidence>
<dbReference type="EMBL" id="QRZM01000005">
    <property type="protein sequence ID" value="RGV75369.1"/>
    <property type="molecule type" value="Genomic_DNA"/>
</dbReference>
<dbReference type="Proteomes" id="UP000284543">
    <property type="component" value="Unassembled WGS sequence"/>
</dbReference>
<feature type="domain" description="SHSP" evidence="3">
    <location>
        <begin position="35"/>
        <end position="152"/>
    </location>
</feature>
<evidence type="ECO:0000313" key="4">
    <source>
        <dbReference type="EMBL" id="RGV75369.1"/>
    </source>
</evidence>
<comment type="caution">
    <text evidence="4">The sequence shown here is derived from an EMBL/GenBank/DDBJ whole genome shotgun (WGS) entry which is preliminary data.</text>
</comment>
<organism evidence="4 5">
    <name type="scientific">Enterocloster bolteae</name>
    <dbReference type="NCBI Taxonomy" id="208479"/>
    <lineage>
        <taxon>Bacteria</taxon>
        <taxon>Bacillati</taxon>
        <taxon>Bacillota</taxon>
        <taxon>Clostridia</taxon>
        <taxon>Lachnospirales</taxon>
        <taxon>Lachnospiraceae</taxon>
        <taxon>Enterocloster</taxon>
    </lineage>
</organism>
<dbReference type="Pfam" id="PF00011">
    <property type="entry name" value="HSP20"/>
    <property type="match status" value="1"/>
</dbReference>
<protein>
    <submittedName>
        <fullName evidence="4">Hsp20/alpha crystallin family protein</fullName>
    </submittedName>
</protein>
<comment type="similarity">
    <text evidence="1 2">Belongs to the small heat shock protein (HSP20) family.</text>
</comment>
<dbReference type="InterPro" id="IPR008978">
    <property type="entry name" value="HSP20-like_chaperone"/>
</dbReference>
<dbReference type="RefSeq" id="WP_118018747.1">
    <property type="nucleotide sequence ID" value="NZ_CAUHGS010000012.1"/>
</dbReference>
<dbReference type="PANTHER" id="PTHR11527">
    <property type="entry name" value="HEAT-SHOCK PROTEIN 20 FAMILY MEMBER"/>
    <property type="match status" value="1"/>
</dbReference>
<dbReference type="CDD" id="cd06471">
    <property type="entry name" value="ACD_LpsHSP_like"/>
    <property type="match status" value="1"/>
</dbReference>
<dbReference type="PROSITE" id="PS01031">
    <property type="entry name" value="SHSP"/>
    <property type="match status" value="1"/>
</dbReference>
<evidence type="ECO:0000256" key="2">
    <source>
        <dbReference type="RuleBase" id="RU003616"/>
    </source>
</evidence>
<dbReference type="Gene3D" id="2.60.40.790">
    <property type="match status" value="1"/>
</dbReference>
<reference evidence="4 5" key="1">
    <citation type="submission" date="2018-08" db="EMBL/GenBank/DDBJ databases">
        <title>A genome reference for cultivated species of the human gut microbiota.</title>
        <authorList>
            <person name="Zou Y."/>
            <person name="Xue W."/>
            <person name="Luo G."/>
        </authorList>
    </citation>
    <scope>NUCLEOTIDE SEQUENCE [LARGE SCALE GENOMIC DNA]</scope>
    <source>
        <strain evidence="4 5">AF14-18</strain>
    </source>
</reference>
<dbReference type="InterPro" id="IPR002068">
    <property type="entry name" value="A-crystallin/Hsp20_dom"/>
</dbReference>
<proteinExistence type="inferred from homology"/>
<gene>
    <name evidence="4" type="ORF">DWW02_13765</name>
</gene>